<name>A0A3B1D1H3_9ZZZZ</name>
<dbReference type="PROSITE" id="PS00855">
    <property type="entry name" value="SPASE_II"/>
    <property type="match status" value="1"/>
</dbReference>
<keyword evidence="3 7" id="KW-0812">Transmembrane</keyword>
<dbReference type="GO" id="GO:0004190">
    <property type="term" value="F:aspartic-type endopeptidase activity"/>
    <property type="evidence" value="ECO:0007669"/>
    <property type="project" value="UniProtKB-EC"/>
</dbReference>
<sequence>MSDARQPASSLKAQLLPVMVVAFLVIVDQFTKQVIESLYHIGSNVEVIPGFFNLVHIKNRGAAFGLFGSLESVWVNRSFTIVALIAISAIAIMYRALPDEDKLSRISLVLICAGAIGNLIDRIRTGSVTDFLLFYINSYHWPAFNVADSCITIGVGLLAVALFVKPAEKG</sequence>
<evidence type="ECO:0000256" key="4">
    <source>
        <dbReference type="ARBA" id="ARBA00022801"/>
    </source>
</evidence>
<dbReference type="HAMAP" id="MF_00161">
    <property type="entry name" value="LspA"/>
    <property type="match status" value="1"/>
</dbReference>
<dbReference type="NCBIfam" id="TIGR00077">
    <property type="entry name" value="lspA"/>
    <property type="match status" value="1"/>
</dbReference>
<keyword evidence="6 7" id="KW-0472">Membrane</keyword>
<proteinExistence type="inferred from homology"/>
<reference evidence="8" key="1">
    <citation type="submission" date="2018-06" db="EMBL/GenBank/DDBJ databases">
        <authorList>
            <person name="Zhirakovskaya E."/>
        </authorList>
    </citation>
    <scope>NUCLEOTIDE SEQUENCE</scope>
</reference>
<keyword evidence="8" id="KW-0449">Lipoprotein</keyword>
<evidence type="ECO:0000256" key="7">
    <source>
        <dbReference type="SAM" id="Phobius"/>
    </source>
</evidence>
<keyword evidence="4 8" id="KW-0378">Hydrolase</keyword>
<dbReference type="AlphaFoldDB" id="A0A3B1D1H3"/>
<accession>A0A3B1D1H3</accession>
<dbReference type="GO" id="GO:0006508">
    <property type="term" value="P:proteolysis"/>
    <property type="evidence" value="ECO:0007669"/>
    <property type="project" value="UniProtKB-KW"/>
</dbReference>
<keyword evidence="2" id="KW-0645">Protease</keyword>
<dbReference type="PRINTS" id="PR00781">
    <property type="entry name" value="LIPOSIGPTASE"/>
</dbReference>
<evidence type="ECO:0000313" key="8">
    <source>
        <dbReference type="EMBL" id="VAX22577.1"/>
    </source>
</evidence>
<evidence type="ECO:0000256" key="1">
    <source>
        <dbReference type="ARBA" id="ARBA00022475"/>
    </source>
</evidence>
<gene>
    <name evidence="8" type="ORF">MNBD_NITROSPINAE02-722</name>
</gene>
<keyword evidence="5 7" id="KW-1133">Transmembrane helix</keyword>
<protein>
    <submittedName>
        <fullName evidence="8">Lipoprotein signal peptidase</fullName>
        <ecNumber evidence="8">3.4.23.36</ecNumber>
    </submittedName>
</protein>
<evidence type="ECO:0000256" key="5">
    <source>
        <dbReference type="ARBA" id="ARBA00022989"/>
    </source>
</evidence>
<feature type="transmembrane region" description="Helical" evidence="7">
    <location>
        <begin position="143"/>
        <end position="164"/>
    </location>
</feature>
<dbReference type="InterPro" id="IPR001872">
    <property type="entry name" value="Peptidase_A8"/>
</dbReference>
<keyword evidence="1" id="KW-1003">Cell membrane</keyword>
<dbReference type="GO" id="GO:0016020">
    <property type="term" value="C:membrane"/>
    <property type="evidence" value="ECO:0007669"/>
    <property type="project" value="InterPro"/>
</dbReference>
<feature type="transmembrane region" description="Helical" evidence="7">
    <location>
        <begin position="106"/>
        <end position="123"/>
    </location>
</feature>
<dbReference type="PANTHER" id="PTHR33695">
    <property type="entry name" value="LIPOPROTEIN SIGNAL PEPTIDASE"/>
    <property type="match status" value="1"/>
</dbReference>
<dbReference type="Pfam" id="PF01252">
    <property type="entry name" value="Peptidase_A8"/>
    <property type="match status" value="1"/>
</dbReference>
<feature type="transmembrane region" description="Helical" evidence="7">
    <location>
        <begin position="74"/>
        <end position="94"/>
    </location>
</feature>
<dbReference type="EC" id="3.4.23.36" evidence="8"/>
<evidence type="ECO:0000256" key="6">
    <source>
        <dbReference type="ARBA" id="ARBA00023136"/>
    </source>
</evidence>
<dbReference type="EMBL" id="UOGE01000077">
    <property type="protein sequence ID" value="VAX22577.1"/>
    <property type="molecule type" value="Genomic_DNA"/>
</dbReference>
<evidence type="ECO:0000256" key="2">
    <source>
        <dbReference type="ARBA" id="ARBA00022670"/>
    </source>
</evidence>
<dbReference type="PANTHER" id="PTHR33695:SF1">
    <property type="entry name" value="LIPOPROTEIN SIGNAL PEPTIDASE"/>
    <property type="match status" value="1"/>
</dbReference>
<organism evidence="8">
    <name type="scientific">hydrothermal vent metagenome</name>
    <dbReference type="NCBI Taxonomy" id="652676"/>
    <lineage>
        <taxon>unclassified sequences</taxon>
        <taxon>metagenomes</taxon>
        <taxon>ecological metagenomes</taxon>
    </lineage>
</organism>
<feature type="transmembrane region" description="Helical" evidence="7">
    <location>
        <begin position="12"/>
        <end position="30"/>
    </location>
</feature>
<evidence type="ECO:0000256" key="3">
    <source>
        <dbReference type="ARBA" id="ARBA00022692"/>
    </source>
</evidence>